<keyword evidence="4" id="KW-1133">Transmembrane helix</keyword>
<dbReference type="Gene3D" id="3.40.50.2000">
    <property type="entry name" value="Glycogen Phosphorylase B"/>
    <property type="match status" value="2"/>
</dbReference>
<dbReference type="GO" id="GO:0008194">
    <property type="term" value="F:UDP-glycosyltransferase activity"/>
    <property type="evidence" value="ECO:0007669"/>
    <property type="project" value="InterPro"/>
</dbReference>
<protein>
    <submittedName>
        <fullName evidence="5">Putative UDP-glucuronosyltransferase 2C1 isoform X2</fullName>
    </submittedName>
</protein>
<dbReference type="InterPro" id="IPR050271">
    <property type="entry name" value="UDP-glycosyltransferase"/>
</dbReference>
<proteinExistence type="inferred from homology"/>
<keyword evidence="2" id="KW-0328">Glycosyltransferase</keyword>
<evidence type="ECO:0000256" key="3">
    <source>
        <dbReference type="ARBA" id="ARBA00022679"/>
    </source>
</evidence>
<evidence type="ECO:0000256" key="4">
    <source>
        <dbReference type="SAM" id="Phobius"/>
    </source>
</evidence>
<dbReference type="STRING" id="307972.A0A2G8L4T7"/>
<dbReference type="CDD" id="cd03784">
    <property type="entry name" value="GT1_Gtf-like"/>
    <property type="match status" value="1"/>
</dbReference>
<gene>
    <name evidence="5" type="ORF">BSL78_07796</name>
</gene>
<dbReference type="PANTHER" id="PTHR48043">
    <property type="entry name" value="EG:EG0003.4 PROTEIN-RELATED"/>
    <property type="match status" value="1"/>
</dbReference>
<comment type="similarity">
    <text evidence="1">Belongs to the UDP-glycosyltransferase family.</text>
</comment>
<organism evidence="5 6">
    <name type="scientific">Stichopus japonicus</name>
    <name type="common">Sea cucumber</name>
    <dbReference type="NCBI Taxonomy" id="307972"/>
    <lineage>
        <taxon>Eukaryota</taxon>
        <taxon>Metazoa</taxon>
        <taxon>Echinodermata</taxon>
        <taxon>Eleutherozoa</taxon>
        <taxon>Echinozoa</taxon>
        <taxon>Holothuroidea</taxon>
        <taxon>Aspidochirotacea</taxon>
        <taxon>Aspidochirotida</taxon>
        <taxon>Stichopodidae</taxon>
        <taxon>Apostichopus</taxon>
    </lineage>
</organism>
<feature type="transmembrane region" description="Helical" evidence="4">
    <location>
        <begin position="487"/>
        <end position="512"/>
    </location>
</feature>
<keyword evidence="4" id="KW-0812">Transmembrane</keyword>
<sequence>MEKSNSVPVLCCLVLACCFSMSYSYKVLFFNGMGEGSHYTAASAIGEALVERDIAVTFVISDTFISRSTHPLHSKLFDFEVIPTGKSKEEVEKRFEPLAINVLKGGSLKGSIQCLTDILKELSADCESLFQPEVILRFNIHDFDMIVYDPAWPCTALLAEYLNITKVSFIPPALVAGFLRFHGNPLNPAIVAESGFGLPVKMSFINKVQNVALIIIHEIFLTQRSELDNIRERFNINKSWKESLETTSFVLASSDPIIDQRIPVMPNVALVGGVTTNPSNPLSDDLEEFMQSSGDHGVIIFALGSYVSHLPDDLVKLFQDAFSKLPQKVIWQWKNKAEATDMPESVKTMSWLPQNDLLGHNKTRLFFYQGGNNGLYEAIYHAVPLLVMPLFGDQPDVAQRVVEREVGLKLDVTKITSESVVEAITTILTDGKYQKNIKVISEVFRDRPDTPRERAAFWIEHVLKHGADHLRSPVHDLNFIQLNLWDVYGFLLLCLSLVLYIYTVSVGSFAVVSSSRATLRIKEDANTEARTGFPGR</sequence>
<dbReference type="InterPro" id="IPR002213">
    <property type="entry name" value="UDP_glucos_trans"/>
</dbReference>
<dbReference type="FunFam" id="3.40.50.2000:FF:000050">
    <property type="entry name" value="UDP-glucuronosyltransferase"/>
    <property type="match status" value="1"/>
</dbReference>
<dbReference type="Pfam" id="PF00201">
    <property type="entry name" value="UDPGT"/>
    <property type="match status" value="1"/>
</dbReference>
<keyword evidence="3 5" id="KW-0808">Transferase</keyword>
<evidence type="ECO:0000313" key="5">
    <source>
        <dbReference type="EMBL" id="PIK55277.1"/>
    </source>
</evidence>
<name>A0A2G8L4T7_STIJA</name>
<dbReference type="PROSITE" id="PS51257">
    <property type="entry name" value="PROKAR_LIPOPROTEIN"/>
    <property type="match status" value="1"/>
</dbReference>
<dbReference type="SUPFAM" id="SSF53756">
    <property type="entry name" value="UDP-Glycosyltransferase/glycogen phosphorylase"/>
    <property type="match status" value="1"/>
</dbReference>
<comment type="caution">
    <text evidence="5">The sequence shown here is derived from an EMBL/GenBank/DDBJ whole genome shotgun (WGS) entry which is preliminary data.</text>
</comment>
<dbReference type="PANTHER" id="PTHR48043:SF145">
    <property type="entry name" value="FI06409P-RELATED"/>
    <property type="match status" value="1"/>
</dbReference>
<dbReference type="AlphaFoldDB" id="A0A2G8L4T7"/>
<accession>A0A2G8L4T7</accession>
<dbReference type="Proteomes" id="UP000230750">
    <property type="component" value="Unassembled WGS sequence"/>
</dbReference>
<dbReference type="OrthoDB" id="5835829at2759"/>
<evidence type="ECO:0000256" key="1">
    <source>
        <dbReference type="ARBA" id="ARBA00009995"/>
    </source>
</evidence>
<dbReference type="EMBL" id="MRZV01000221">
    <property type="protein sequence ID" value="PIK55277.1"/>
    <property type="molecule type" value="Genomic_DNA"/>
</dbReference>
<keyword evidence="6" id="KW-1185">Reference proteome</keyword>
<evidence type="ECO:0000256" key="2">
    <source>
        <dbReference type="ARBA" id="ARBA00022676"/>
    </source>
</evidence>
<keyword evidence="4" id="KW-0472">Membrane</keyword>
<reference evidence="5 6" key="1">
    <citation type="journal article" date="2017" name="PLoS Biol.">
        <title>The sea cucumber genome provides insights into morphological evolution and visceral regeneration.</title>
        <authorList>
            <person name="Zhang X."/>
            <person name="Sun L."/>
            <person name="Yuan J."/>
            <person name="Sun Y."/>
            <person name="Gao Y."/>
            <person name="Zhang L."/>
            <person name="Li S."/>
            <person name="Dai H."/>
            <person name="Hamel J.F."/>
            <person name="Liu C."/>
            <person name="Yu Y."/>
            <person name="Liu S."/>
            <person name="Lin W."/>
            <person name="Guo K."/>
            <person name="Jin S."/>
            <person name="Xu P."/>
            <person name="Storey K.B."/>
            <person name="Huan P."/>
            <person name="Zhang T."/>
            <person name="Zhou Y."/>
            <person name="Zhang J."/>
            <person name="Lin C."/>
            <person name="Li X."/>
            <person name="Xing L."/>
            <person name="Huo D."/>
            <person name="Sun M."/>
            <person name="Wang L."/>
            <person name="Mercier A."/>
            <person name="Li F."/>
            <person name="Yang H."/>
            <person name="Xiang J."/>
        </authorList>
    </citation>
    <scope>NUCLEOTIDE SEQUENCE [LARGE SCALE GENOMIC DNA]</scope>
    <source>
        <strain evidence="5">Shaxun</strain>
        <tissue evidence="5">Muscle</tissue>
    </source>
</reference>
<evidence type="ECO:0000313" key="6">
    <source>
        <dbReference type="Proteomes" id="UP000230750"/>
    </source>
</evidence>